<accession>A0A448XS67</accession>
<sequence length="102" mass="11635">MPHHPLAQRSRECVTNRDSSSHRIIKAWQRNVQSEVDMEYYARVYPVANILFKLVTFFSFSSSAPPPPAGFRLFCSAPSINDSLSIVSSHTLYFGRFRIGQL</sequence>
<name>A0A448XS67_9PLAT</name>
<comment type="caution">
    <text evidence="1">The sequence shown here is derived from an EMBL/GenBank/DDBJ whole genome shotgun (WGS) entry which is preliminary data.</text>
</comment>
<evidence type="ECO:0000313" key="1">
    <source>
        <dbReference type="EMBL" id="VEL43655.1"/>
    </source>
</evidence>
<organism evidence="1 2">
    <name type="scientific">Protopolystoma xenopodis</name>
    <dbReference type="NCBI Taxonomy" id="117903"/>
    <lineage>
        <taxon>Eukaryota</taxon>
        <taxon>Metazoa</taxon>
        <taxon>Spiralia</taxon>
        <taxon>Lophotrochozoa</taxon>
        <taxon>Platyhelminthes</taxon>
        <taxon>Monogenea</taxon>
        <taxon>Polyopisthocotylea</taxon>
        <taxon>Polystomatidea</taxon>
        <taxon>Polystomatidae</taxon>
        <taxon>Protopolystoma</taxon>
    </lineage>
</organism>
<dbReference type="Proteomes" id="UP000784294">
    <property type="component" value="Unassembled WGS sequence"/>
</dbReference>
<keyword evidence="2" id="KW-1185">Reference proteome</keyword>
<reference evidence="1" key="1">
    <citation type="submission" date="2018-11" db="EMBL/GenBank/DDBJ databases">
        <authorList>
            <consortium name="Pathogen Informatics"/>
        </authorList>
    </citation>
    <scope>NUCLEOTIDE SEQUENCE</scope>
</reference>
<feature type="non-terminal residue" evidence="1">
    <location>
        <position position="102"/>
    </location>
</feature>
<dbReference type="AlphaFoldDB" id="A0A448XS67"/>
<proteinExistence type="predicted"/>
<protein>
    <submittedName>
        <fullName evidence="1">Uncharacterized protein</fullName>
    </submittedName>
</protein>
<dbReference type="EMBL" id="CAAALY010283744">
    <property type="protein sequence ID" value="VEL43655.1"/>
    <property type="molecule type" value="Genomic_DNA"/>
</dbReference>
<gene>
    <name evidence="1" type="ORF">PXEA_LOCUS37095</name>
</gene>
<evidence type="ECO:0000313" key="2">
    <source>
        <dbReference type="Proteomes" id="UP000784294"/>
    </source>
</evidence>